<sequence length="39" mass="4447">MCGLRIDRDDPLAADGDQFLETFHSTFKTLLPLYKMSLS</sequence>
<protein>
    <submittedName>
        <fullName evidence="1">Uncharacterized protein</fullName>
    </submittedName>
</protein>
<organism evidence="1 3">
    <name type="scientific">Paenibacillus pabuli</name>
    <dbReference type="NCBI Taxonomy" id="1472"/>
    <lineage>
        <taxon>Bacteria</taxon>
        <taxon>Bacillati</taxon>
        <taxon>Bacillota</taxon>
        <taxon>Bacilli</taxon>
        <taxon>Bacillales</taxon>
        <taxon>Paenibacillaceae</taxon>
        <taxon>Paenibacillus</taxon>
    </lineage>
</organism>
<accession>A0A855Y9A1</accession>
<dbReference type="InterPro" id="IPR053707">
    <property type="entry name" value="UPF0637_domain_sf"/>
</dbReference>
<dbReference type="Proteomes" id="UP000248827">
    <property type="component" value="Unassembled WGS sequence"/>
</dbReference>
<dbReference type="EMBL" id="QGTZ01000003">
    <property type="protein sequence ID" value="PWW42975.1"/>
    <property type="molecule type" value="Genomic_DNA"/>
</dbReference>
<evidence type="ECO:0000313" key="2">
    <source>
        <dbReference type="EMBL" id="RAJ03463.1"/>
    </source>
</evidence>
<gene>
    <name evidence="2" type="ORF">DET54_101666</name>
    <name evidence="1" type="ORF">DET56_10314</name>
</gene>
<proteinExistence type="predicted"/>
<evidence type="ECO:0000313" key="4">
    <source>
        <dbReference type="Proteomes" id="UP000248827"/>
    </source>
</evidence>
<dbReference type="AlphaFoldDB" id="A0A855Y9A1"/>
<evidence type="ECO:0000313" key="3">
    <source>
        <dbReference type="Proteomes" id="UP000247078"/>
    </source>
</evidence>
<dbReference type="SUPFAM" id="SSF142913">
    <property type="entry name" value="YktB/PF0168-like"/>
    <property type="match status" value="1"/>
</dbReference>
<dbReference type="OrthoDB" id="9812818at2"/>
<comment type="caution">
    <text evidence="1">The sequence shown here is derived from an EMBL/GenBank/DDBJ whole genome shotgun (WGS) entry which is preliminary data.</text>
</comment>
<keyword evidence="4" id="KW-1185">Reference proteome</keyword>
<dbReference type="Gene3D" id="3.30.930.20">
    <property type="entry name" value="Protein of unknown function DUF1054"/>
    <property type="match status" value="1"/>
</dbReference>
<evidence type="ECO:0000313" key="1">
    <source>
        <dbReference type="EMBL" id="PWW42975.1"/>
    </source>
</evidence>
<dbReference type="Proteomes" id="UP000247078">
    <property type="component" value="Unassembled WGS sequence"/>
</dbReference>
<dbReference type="RefSeq" id="WP_109998675.1">
    <property type="nucleotide sequence ID" value="NZ_QGTZ01000003.1"/>
</dbReference>
<reference evidence="1 3" key="1">
    <citation type="submission" date="2018-05" db="EMBL/GenBank/DDBJ databases">
        <title>Freshwater and sediment microbial communities from various areas in North America, analyzing microbe dynamics in response to fracking.</title>
        <authorList>
            <person name="Lamendella R."/>
        </authorList>
    </citation>
    <scope>NUCLEOTIDE SEQUENCE [LARGE SCALE GENOMIC DNA]</scope>
    <source>
        <strain evidence="1 3">DB-3</strain>
        <strain evidence="2 4">NG-13</strain>
    </source>
</reference>
<name>A0A855Y9A1_9BACL</name>
<dbReference type="EMBL" id="QLLI01000001">
    <property type="protein sequence ID" value="RAJ03463.1"/>
    <property type="molecule type" value="Genomic_DNA"/>
</dbReference>